<keyword evidence="3" id="KW-1185">Reference proteome</keyword>
<dbReference type="InterPro" id="IPR028002">
    <property type="entry name" value="Myb_DNA-bind_5"/>
</dbReference>
<comment type="caution">
    <text evidence="2">The sequence shown here is derived from an EMBL/GenBank/DDBJ whole genome shotgun (WGS) entry which is preliminary data.</text>
</comment>
<sequence>MDVKTKKKKTNWSKNEFETLVSEYENKFDVLEGDLSVSLTGSDKRKAWEIVMEWTRPTHDAQRTPDDARYDTRTMNPMSGARWAITVRCSSDLFSISTRFLPGPDEPIDSEAQTHNIQTYITNAGRWEKLGQQTNAEDGKNWGNVQSKRRDGENWGNKDWTNWDYVIQTYITNAERWEKLGHKDEKNWGHVIDKTQRYITNAEIWEKLGPRSRQDT</sequence>
<reference evidence="2" key="1">
    <citation type="journal article" date="2019" name="bioRxiv">
        <title>The Genome of the Zebra Mussel, Dreissena polymorpha: A Resource for Invasive Species Research.</title>
        <authorList>
            <person name="McCartney M.A."/>
            <person name="Auch B."/>
            <person name="Kono T."/>
            <person name="Mallez S."/>
            <person name="Zhang Y."/>
            <person name="Obille A."/>
            <person name="Becker A."/>
            <person name="Abrahante J.E."/>
            <person name="Garbe J."/>
            <person name="Badalamenti J.P."/>
            <person name="Herman A."/>
            <person name="Mangelson H."/>
            <person name="Liachko I."/>
            <person name="Sullivan S."/>
            <person name="Sone E.D."/>
            <person name="Koren S."/>
            <person name="Silverstein K.A.T."/>
            <person name="Beckman K.B."/>
            <person name="Gohl D.M."/>
        </authorList>
    </citation>
    <scope>NUCLEOTIDE SEQUENCE</scope>
    <source>
        <strain evidence="2">Duluth1</strain>
        <tissue evidence="2">Whole animal</tissue>
    </source>
</reference>
<proteinExistence type="predicted"/>
<accession>A0A9D4JF57</accession>
<evidence type="ECO:0000313" key="3">
    <source>
        <dbReference type="Proteomes" id="UP000828390"/>
    </source>
</evidence>
<dbReference type="AlphaFoldDB" id="A0A9D4JF57"/>
<dbReference type="Pfam" id="PF13873">
    <property type="entry name" value="Myb_DNA-bind_5"/>
    <property type="match status" value="1"/>
</dbReference>
<evidence type="ECO:0000259" key="1">
    <source>
        <dbReference type="Pfam" id="PF13873"/>
    </source>
</evidence>
<evidence type="ECO:0000313" key="2">
    <source>
        <dbReference type="EMBL" id="KAH3807649.1"/>
    </source>
</evidence>
<protein>
    <recommendedName>
        <fullName evidence="1">Myb/SANT-like DNA-binding domain-containing protein</fullName>
    </recommendedName>
</protein>
<dbReference type="Proteomes" id="UP000828390">
    <property type="component" value="Unassembled WGS sequence"/>
</dbReference>
<organism evidence="2 3">
    <name type="scientific">Dreissena polymorpha</name>
    <name type="common">Zebra mussel</name>
    <name type="synonym">Mytilus polymorpha</name>
    <dbReference type="NCBI Taxonomy" id="45954"/>
    <lineage>
        <taxon>Eukaryota</taxon>
        <taxon>Metazoa</taxon>
        <taxon>Spiralia</taxon>
        <taxon>Lophotrochozoa</taxon>
        <taxon>Mollusca</taxon>
        <taxon>Bivalvia</taxon>
        <taxon>Autobranchia</taxon>
        <taxon>Heteroconchia</taxon>
        <taxon>Euheterodonta</taxon>
        <taxon>Imparidentia</taxon>
        <taxon>Neoheterodontei</taxon>
        <taxon>Myida</taxon>
        <taxon>Dreissenoidea</taxon>
        <taxon>Dreissenidae</taxon>
        <taxon>Dreissena</taxon>
    </lineage>
</organism>
<dbReference type="EMBL" id="JAIWYP010000006">
    <property type="protein sequence ID" value="KAH3807649.1"/>
    <property type="molecule type" value="Genomic_DNA"/>
</dbReference>
<name>A0A9D4JF57_DREPO</name>
<reference evidence="2" key="2">
    <citation type="submission" date="2020-11" db="EMBL/GenBank/DDBJ databases">
        <authorList>
            <person name="McCartney M.A."/>
            <person name="Auch B."/>
            <person name="Kono T."/>
            <person name="Mallez S."/>
            <person name="Becker A."/>
            <person name="Gohl D.M."/>
            <person name="Silverstein K.A.T."/>
            <person name="Koren S."/>
            <person name="Bechman K.B."/>
            <person name="Herman A."/>
            <person name="Abrahante J.E."/>
            <person name="Garbe J."/>
        </authorList>
    </citation>
    <scope>NUCLEOTIDE SEQUENCE</scope>
    <source>
        <strain evidence="2">Duluth1</strain>
        <tissue evidence="2">Whole animal</tissue>
    </source>
</reference>
<feature type="domain" description="Myb/SANT-like DNA-binding" evidence="1">
    <location>
        <begin position="8"/>
        <end position="53"/>
    </location>
</feature>
<gene>
    <name evidence="2" type="ORF">DPMN_135997</name>
</gene>